<dbReference type="Gene3D" id="1.10.287.160">
    <property type="entry name" value="HR1 repeat"/>
    <property type="match status" value="1"/>
</dbReference>
<dbReference type="InterPro" id="IPR000835">
    <property type="entry name" value="HTH_MarR-typ"/>
</dbReference>
<evidence type="ECO:0000256" key="2">
    <source>
        <dbReference type="ARBA" id="ARBA00023125"/>
    </source>
</evidence>
<dbReference type="PANTHER" id="PTHR38465">
    <property type="entry name" value="HTH-TYPE TRANSCRIPTIONAL REGULATOR MJ1563-RELATED"/>
    <property type="match status" value="1"/>
</dbReference>
<keyword evidence="6" id="KW-1185">Reference proteome</keyword>
<evidence type="ECO:0000259" key="4">
    <source>
        <dbReference type="Pfam" id="PF12802"/>
    </source>
</evidence>
<comment type="caution">
    <text evidence="5">The sequence shown here is derived from an EMBL/GenBank/DDBJ whole genome shotgun (WGS) entry which is preliminary data.</text>
</comment>
<feature type="domain" description="HTH marR-type" evidence="4">
    <location>
        <begin position="30"/>
        <end position="90"/>
    </location>
</feature>
<dbReference type="PANTHER" id="PTHR38465:SF2">
    <property type="entry name" value="HTH-TYPE TRANSCRIPTIONAL REGULATOR MMPR5"/>
    <property type="match status" value="1"/>
</dbReference>
<dbReference type="InterPro" id="IPR052362">
    <property type="entry name" value="HTH-GbsR_regulator"/>
</dbReference>
<protein>
    <submittedName>
        <fullName evidence="5">MarR family transcriptional regulator</fullName>
    </submittedName>
</protein>
<dbReference type="Gene3D" id="1.10.10.10">
    <property type="entry name" value="Winged helix-like DNA-binding domain superfamily/Winged helix DNA-binding domain"/>
    <property type="match status" value="1"/>
</dbReference>
<proteinExistence type="predicted"/>
<dbReference type="Pfam" id="PF12802">
    <property type="entry name" value="MarR_2"/>
    <property type="match status" value="1"/>
</dbReference>
<evidence type="ECO:0000256" key="3">
    <source>
        <dbReference type="ARBA" id="ARBA00023163"/>
    </source>
</evidence>
<dbReference type="InterPro" id="IPR036388">
    <property type="entry name" value="WH-like_DNA-bd_sf"/>
</dbReference>
<dbReference type="InterPro" id="IPR036390">
    <property type="entry name" value="WH_DNA-bd_sf"/>
</dbReference>
<name>A0ABT4TYW0_9ACTN</name>
<dbReference type="EMBL" id="JAQFWQ010000007">
    <property type="protein sequence ID" value="MDA2809857.1"/>
    <property type="molecule type" value="Genomic_DNA"/>
</dbReference>
<keyword evidence="1" id="KW-0805">Transcription regulation</keyword>
<gene>
    <name evidence="5" type="ORF">O4J56_04330</name>
</gene>
<accession>A0ABT4TYW0</accession>
<reference evidence="5 6" key="1">
    <citation type="submission" date="2023-01" db="EMBL/GenBank/DDBJ databases">
        <title>Draft genome sequence of Nocardiopsis sp. RSe5-2 isolated from halophytes.</title>
        <authorList>
            <person name="Duangmal K."/>
            <person name="Chantavorakit T."/>
        </authorList>
    </citation>
    <scope>NUCLEOTIDE SEQUENCE [LARGE SCALE GENOMIC DNA]</scope>
    <source>
        <strain evidence="5 6">RSe5-2</strain>
    </source>
</reference>
<evidence type="ECO:0000256" key="1">
    <source>
        <dbReference type="ARBA" id="ARBA00023015"/>
    </source>
</evidence>
<dbReference type="SUPFAM" id="SSF46785">
    <property type="entry name" value="Winged helix' DNA-binding domain"/>
    <property type="match status" value="1"/>
</dbReference>
<evidence type="ECO:0000313" key="6">
    <source>
        <dbReference type="Proteomes" id="UP001527866"/>
    </source>
</evidence>
<organism evidence="5 6">
    <name type="scientific">Nocardiopsis endophytica</name>
    <dbReference type="NCBI Taxonomy" id="3018445"/>
    <lineage>
        <taxon>Bacteria</taxon>
        <taxon>Bacillati</taxon>
        <taxon>Actinomycetota</taxon>
        <taxon>Actinomycetes</taxon>
        <taxon>Streptosporangiales</taxon>
        <taxon>Nocardiopsidaceae</taxon>
        <taxon>Nocardiopsis</taxon>
    </lineage>
</organism>
<evidence type="ECO:0000313" key="5">
    <source>
        <dbReference type="EMBL" id="MDA2809857.1"/>
    </source>
</evidence>
<keyword evidence="3" id="KW-0804">Transcription</keyword>
<keyword evidence="2" id="KW-0238">DNA-binding</keyword>
<sequence>MSPIGPEVALSAQNDQRRQAEELALMLSDFGMQRMSARVMAAFLFTEKPSLTLGELAEELDVSQGSVSGALKMLHHVGMLERVPVPGSRRDHHRLRRDAWERLYSRQNEVVRKMMAAAEEGIAATGEGSLARERLQEMYDFYNFMFDELPLLFDRWREKRDSQG</sequence>
<dbReference type="Proteomes" id="UP001527866">
    <property type="component" value="Unassembled WGS sequence"/>
</dbReference>